<dbReference type="Proteomes" id="UP000386466">
    <property type="component" value="Unassembled WGS sequence"/>
</dbReference>
<dbReference type="InterPro" id="IPR001806">
    <property type="entry name" value="Small_GTPase"/>
</dbReference>
<dbReference type="PANTHER" id="PTHR47977">
    <property type="entry name" value="RAS-RELATED PROTEIN RAB"/>
    <property type="match status" value="1"/>
</dbReference>
<dbReference type="GO" id="GO:0005525">
    <property type="term" value="F:GTP binding"/>
    <property type="evidence" value="ECO:0007669"/>
    <property type="project" value="UniProtKB-KW"/>
</dbReference>
<keyword evidence="1" id="KW-0547">Nucleotide-binding</keyword>
<keyword evidence="2" id="KW-0342">GTP-binding</keyword>
<evidence type="ECO:0000313" key="4">
    <source>
        <dbReference type="Proteomes" id="UP000386466"/>
    </source>
</evidence>
<protein>
    <submittedName>
        <fullName evidence="3">Ras-related protein rab-39b-like</fullName>
    </submittedName>
</protein>
<dbReference type="SUPFAM" id="SSF52540">
    <property type="entry name" value="P-loop containing nucleoside triphosphate hydrolases"/>
    <property type="match status" value="1"/>
</dbReference>
<proteinExistence type="predicted"/>
<reference evidence="3 4" key="1">
    <citation type="submission" date="2019-01" db="EMBL/GenBank/DDBJ databases">
        <authorList>
            <person name="Alioto T."/>
            <person name="Alioto T."/>
        </authorList>
    </citation>
    <scope>NUCLEOTIDE SEQUENCE [LARGE SCALE GENOMIC DNA]</scope>
</reference>
<organism evidence="3 4">
    <name type="scientific">Lynx pardinus</name>
    <name type="common">Iberian lynx</name>
    <name type="synonym">Felis pardina</name>
    <dbReference type="NCBI Taxonomy" id="191816"/>
    <lineage>
        <taxon>Eukaryota</taxon>
        <taxon>Metazoa</taxon>
        <taxon>Chordata</taxon>
        <taxon>Craniata</taxon>
        <taxon>Vertebrata</taxon>
        <taxon>Euteleostomi</taxon>
        <taxon>Mammalia</taxon>
        <taxon>Eutheria</taxon>
        <taxon>Laurasiatheria</taxon>
        <taxon>Carnivora</taxon>
        <taxon>Feliformia</taxon>
        <taxon>Felidae</taxon>
        <taxon>Felinae</taxon>
        <taxon>Lynx</taxon>
    </lineage>
</organism>
<dbReference type="PROSITE" id="PS51419">
    <property type="entry name" value="RAB"/>
    <property type="match status" value="1"/>
</dbReference>
<dbReference type="GO" id="GO:0003924">
    <property type="term" value="F:GTPase activity"/>
    <property type="evidence" value="ECO:0007669"/>
    <property type="project" value="InterPro"/>
</dbReference>
<dbReference type="InterPro" id="IPR050227">
    <property type="entry name" value="Rab"/>
</dbReference>
<accession>A0A485NRD0</accession>
<name>A0A485NRD0_LYNPA</name>
<dbReference type="EMBL" id="CAAGRJ010021711">
    <property type="protein sequence ID" value="VFV35800.1"/>
    <property type="molecule type" value="Genomic_DNA"/>
</dbReference>
<sequence>MKPTRYSRWSSDIQSREMTRSVTRSYYRNSARGLLLSDITNRTSFENVTQWYQEVLEKVKLFNILFLVVGRRSDLVPKQQVTLEEEKLAASLGARHVETLAKSNRNISTAFGLLT</sequence>
<gene>
    <name evidence="3" type="ORF">LYPA_23C000799</name>
</gene>
<keyword evidence="4" id="KW-1185">Reference proteome</keyword>
<dbReference type="Gene3D" id="3.40.50.300">
    <property type="entry name" value="P-loop containing nucleotide triphosphate hydrolases"/>
    <property type="match status" value="1"/>
</dbReference>
<dbReference type="SMART" id="SM00175">
    <property type="entry name" value="RAB"/>
    <property type="match status" value="1"/>
</dbReference>
<dbReference type="AlphaFoldDB" id="A0A485NRD0"/>
<dbReference type="Pfam" id="PF00071">
    <property type="entry name" value="Ras"/>
    <property type="match status" value="1"/>
</dbReference>
<dbReference type="InterPro" id="IPR027417">
    <property type="entry name" value="P-loop_NTPase"/>
</dbReference>
<evidence type="ECO:0000256" key="1">
    <source>
        <dbReference type="ARBA" id="ARBA00022741"/>
    </source>
</evidence>
<evidence type="ECO:0000313" key="3">
    <source>
        <dbReference type="EMBL" id="VFV35800.1"/>
    </source>
</evidence>
<evidence type="ECO:0000256" key="2">
    <source>
        <dbReference type="ARBA" id="ARBA00023134"/>
    </source>
</evidence>